<dbReference type="GO" id="GO:0003677">
    <property type="term" value="F:DNA binding"/>
    <property type="evidence" value="ECO:0007669"/>
    <property type="project" value="UniProtKB-KW"/>
</dbReference>
<evidence type="ECO:0000313" key="3">
    <source>
        <dbReference type="Proteomes" id="UP000595703"/>
    </source>
</evidence>
<dbReference type="Proteomes" id="UP000595703">
    <property type="component" value="Chromosome"/>
</dbReference>
<reference evidence="2 3" key="2">
    <citation type="journal article" date="2011" name="J. Antibiot.">
        <title>Furaquinocins I and J: novel polyketide isoprenoid hybrid compounds from Streptomyces reveromyceticus SN-593.</title>
        <authorList>
            <person name="Panthee S."/>
            <person name="Takahashi S."/>
            <person name="Takagi H."/>
            <person name="Nogawa T."/>
            <person name="Oowada E."/>
            <person name="Uramoto M."/>
            <person name="Osada H."/>
        </authorList>
    </citation>
    <scope>NUCLEOTIDE SEQUENCE [LARGE SCALE GENOMIC DNA]</scope>
    <source>
        <strain evidence="2 3">SN-593</strain>
    </source>
</reference>
<dbReference type="SUPFAM" id="SSF47413">
    <property type="entry name" value="lambda repressor-like DNA-binding domains"/>
    <property type="match status" value="1"/>
</dbReference>
<dbReference type="InterPro" id="IPR010982">
    <property type="entry name" value="Lambda_DNA-bd_dom_sf"/>
</dbReference>
<dbReference type="PROSITE" id="PS50943">
    <property type="entry name" value="HTH_CROC1"/>
    <property type="match status" value="1"/>
</dbReference>
<feature type="domain" description="HTH cro/C1-type" evidence="1">
    <location>
        <begin position="17"/>
        <end position="72"/>
    </location>
</feature>
<dbReference type="Pfam" id="PF13560">
    <property type="entry name" value="HTH_31"/>
    <property type="match status" value="1"/>
</dbReference>
<dbReference type="InterPro" id="IPR043917">
    <property type="entry name" value="DUF5753"/>
</dbReference>
<dbReference type="Gene3D" id="1.10.260.40">
    <property type="entry name" value="lambda repressor-like DNA-binding domains"/>
    <property type="match status" value="1"/>
</dbReference>
<protein>
    <submittedName>
        <fullName evidence="2">Putative DNA-binding protein</fullName>
    </submittedName>
</protein>
<keyword evidence="2" id="KW-0238">DNA-binding</keyword>
<name>A0A7U3UYY7_9ACTN</name>
<dbReference type="KEGG" id="arev:RVR_8437"/>
<sequence>MAEARPNVHRRRLGSALRSLRTAAGLGMEEAADRLGLAGKPALSKIENGKQRVSGLGLTAFFEIYGVDSDETRTKIKAMASLAAPGKRTNLLDEYKEVIQTDEFEDFLHLEGMASKAESYLTMVPGLLQTREYAASVVERSQQWPSKREMTRFVDLRIARQAVLAREAPLHVSCVLDEAALRRVVGGPEVMRAQLQRLLDVTEEYAHVELQVLPLGVGAHAGMNGSFRLLHFPAGPPVAVVETMTTSLYLEEDGDVGRYESALEFLRAQSLDGPASRRLIHELIKDCCT</sequence>
<dbReference type="EMBL" id="AP018365">
    <property type="protein sequence ID" value="BBB01164.1"/>
    <property type="molecule type" value="Genomic_DNA"/>
</dbReference>
<reference evidence="2 3" key="1">
    <citation type="journal article" date="2010" name="J. Bacteriol.">
        <title>Biochemical characterization of a novel indole prenyltransferase from Streptomyces sp. SN-593.</title>
        <authorList>
            <person name="Takahashi S."/>
            <person name="Takagi H."/>
            <person name="Toyoda A."/>
            <person name="Uramoto M."/>
            <person name="Nogawa T."/>
            <person name="Ueki M."/>
            <person name="Sakaki Y."/>
            <person name="Osada H."/>
        </authorList>
    </citation>
    <scope>NUCLEOTIDE SEQUENCE [LARGE SCALE GENOMIC DNA]</scope>
    <source>
        <strain evidence="2 3">SN-593</strain>
    </source>
</reference>
<keyword evidence="3" id="KW-1185">Reference proteome</keyword>
<dbReference type="CDD" id="cd00093">
    <property type="entry name" value="HTH_XRE"/>
    <property type="match status" value="1"/>
</dbReference>
<dbReference type="RefSeq" id="WP_202237099.1">
    <property type="nucleotide sequence ID" value="NZ_AP018365.1"/>
</dbReference>
<evidence type="ECO:0000259" key="1">
    <source>
        <dbReference type="PROSITE" id="PS50943"/>
    </source>
</evidence>
<dbReference type="AlphaFoldDB" id="A0A7U3UYY7"/>
<organism evidence="2 3">
    <name type="scientific">Actinacidiphila reveromycinica</name>
    <dbReference type="NCBI Taxonomy" id="659352"/>
    <lineage>
        <taxon>Bacteria</taxon>
        <taxon>Bacillati</taxon>
        <taxon>Actinomycetota</taxon>
        <taxon>Actinomycetes</taxon>
        <taxon>Kitasatosporales</taxon>
        <taxon>Streptomycetaceae</taxon>
        <taxon>Actinacidiphila</taxon>
    </lineage>
</organism>
<reference evidence="2 3" key="4">
    <citation type="journal article" date="2020" name="Sci. Rep.">
        <title>beta-carboline chemical signals induce reveromycin production through a LuxR family regulator in Streptomyces sp. SN-593.</title>
        <authorList>
            <person name="Panthee S."/>
            <person name="Kito N."/>
            <person name="Hayashi T."/>
            <person name="Shimizu T."/>
            <person name="Ishikawa J."/>
            <person name="Hamamoto H."/>
            <person name="Osada H."/>
            <person name="Takahashi S."/>
        </authorList>
    </citation>
    <scope>NUCLEOTIDE SEQUENCE [LARGE SCALE GENOMIC DNA]</scope>
    <source>
        <strain evidence="2 3">SN-593</strain>
    </source>
</reference>
<evidence type="ECO:0000313" key="2">
    <source>
        <dbReference type="EMBL" id="BBB01164.1"/>
    </source>
</evidence>
<dbReference type="SMART" id="SM00530">
    <property type="entry name" value="HTH_XRE"/>
    <property type="match status" value="1"/>
</dbReference>
<reference evidence="2 3" key="3">
    <citation type="journal article" date="2011" name="Nat. Chem. Biol.">
        <title>Reveromycin A biosynthesis uses RevG and RevJ for stereospecific spiroacetal formation.</title>
        <authorList>
            <person name="Takahashi S."/>
            <person name="Toyoda A."/>
            <person name="Sekiyama Y."/>
            <person name="Takagi H."/>
            <person name="Nogawa T."/>
            <person name="Uramoto M."/>
            <person name="Suzuki R."/>
            <person name="Koshino H."/>
            <person name="Kumano T."/>
            <person name="Panthee S."/>
            <person name="Dairi T."/>
            <person name="Ishikawa J."/>
            <person name="Ikeda H."/>
            <person name="Sakaki Y."/>
            <person name="Osada H."/>
        </authorList>
    </citation>
    <scope>NUCLEOTIDE SEQUENCE [LARGE SCALE GENOMIC DNA]</scope>
    <source>
        <strain evidence="2 3">SN-593</strain>
    </source>
</reference>
<dbReference type="InterPro" id="IPR001387">
    <property type="entry name" value="Cro/C1-type_HTH"/>
</dbReference>
<accession>A0A7U3UYY7</accession>
<proteinExistence type="predicted"/>
<dbReference type="Pfam" id="PF19054">
    <property type="entry name" value="DUF5753"/>
    <property type="match status" value="1"/>
</dbReference>
<gene>
    <name evidence="2" type="ORF">RVR_8437</name>
</gene>